<evidence type="ECO:0000256" key="1">
    <source>
        <dbReference type="ARBA" id="ARBA00010164"/>
    </source>
</evidence>
<evidence type="ECO:0000313" key="5">
    <source>
        <dbReference type="EMBL" id="MDT0631428.1"/>
    </source>
</evidence>
<dbReference type="RefSeq" id="WP_311662771.1">
    <property type="nucleotide sequence ID" value="NZ_JAVRHT010000012.1"/>
</dbReference>
<protein>
    <submittedName>
        <fullName evidence="5">HipA domain-containing protein</fullName>
    </submittedName>
</protein>
<dbReference type="InterPro" id="IPR012893">
    <property type="entry name" value="HipA-like_C"/>
</dbReference>
<comment type="similarity">
    <text evidence="1">Belongs to the HipA Ser/Thr kinase family.</text>
</comment>
<evidence type="ECO:0000259" key="4">
    <source>
        <dbReference type="Pfam" id="PF07804"/>
    </source>
</evidence>
<reference evidence="5 6" key="1">
    <citation type="submission" date="2023-09" db="EMBL/GenBank/DDBJ databases">
        <authorList>
            <person name="Rey-Velasco X."/>
        </authorList>
    </citation>
    <scope>NUCLEOTIDE SEQUENCE [LARGE SCALE GENOMIC DNA]</scope>
    <source>
        <strain evidence="5 6">F394</strain>
    </source>
</reference>
<name>A0ABU3BQ84_9BACT</name>
<evidence type="ECO:0000256" key="3">
    <source>
        <dbReference type="ARBA" id="ARBA00022777"/>
    </source>
</evidence>
<dbReference type="Proteomes" id="UP001267426">
    <property type="component" value="Unassembled WGS sequence"/>
</dbReference>
<comment type="caution">
    <text evidence="5">The sequence shown here is derived from an EMBL/GenBank/DDBJ whole genome shotgun (WGS) entry which is preliminary data.</text>
</comment>
<evidence type="ECO:0000256" key="2">
    <source>
        <dbReference type="ARBA" id="ARBA00022679"/>
    </source>
</evidence>
<feature type="domain" description="HipA-like C-terminal" evidence="4">
    <location>
        <begin position="58"/>
        <end position="288"/>
    </location>
</feature>
<organism evidence="5 6">
    <name type="scientific">Rubrivirga litoralis</name>
    <dbReference type="NCBI Taxonomy" id="3075598"/>
    <lineage>
        <taxon>Bacteria</taxon>
        <taxon>Pseudomonadati</taxon>
        <taxon>Rhodothermota</taxon>
        <taxon>Rhodothermia</taxon>
        <taxon>Rhodothermales</taxon>
        <taxon>Rubricoccaceae</taxon>
        <taxon>Rubrivirga</taxon>
    </lineage>
</organism>
<keyword evidence="3" id="KW-0418">Kinase</keyword>
<dbReference type="Gene3D" id="1.10.1070.20">
    <property type="match status" value="1"/>
</dbReference>
<sequence>MNDAPGRCPLTYNPLGSGEPLYSAAGLRRLSRTLTHLDPLSFTAAGLVQEAAARADRMSIGGVQPKVNAVLRPAEGRFEVVTVGGRWILKPDNPAYPEVPANEDLAMRLASAASVETADHALVYARGDDDPDAPGALVYAVRRFDRVGRGDKLALEDFGQLLGLDRETKYDASMERAAAAVEAFCTFPAVEKVELFRRTLVAFLTGNEDMHLKNLAVLTGRDGLRRLSPAYDLVASAAVLRDPQELALPIAGKRSNLRREHLVDYYGRERLGLTERVVESVLADIADVGPAWNDLIDRCFLSDAIRDRLRETISERRRRLGLVGPTAR</sequence>
<evidence type="ECO:0000313" key="6">
    <source>
        <dbReference type="Proteomes" id="UP001267426"/>
    </source>
</evidence>
<proteinExistence type="inferred from homology"/>
<dbReference type="PANTHER" id="PTHR37419">
    <property type="entry name" value="SERINE/THREONINE-PROTEIN KINASE TOXIN HIPA"/>
    <property type="match status" value="1"/>
</dbReference>
<dbReference type="Pfam" id="PF07804">
    <property type="entry name" value="HipA_C"/>
    <property type="match status" value="1"/>
</dbReference>
<keyword evidence="2" id="KW-0808">Transferase</keyword>
<accession>A0ABU3BQ84</accession>
<keyword evidence="6" id="KW-1185">Reference proteome</keyword>
<dbReference type="PANTHER" id="PTHR37419:SF1">
    <property type="entry name" value="SERINE_THREONINE-PROTEIN KINASE TOXIN HIPA"/>
    <property type="match status" value="1"/>
</dbReference>
<gene>
    <name evidence="5" type="ORF">RM540_06655</name>
</gene>
<dbReference type="EMBL" id="JAVRHT010000012">
    <property type="protein sequence ID" value="MDT0631428.1"/>
    <property type="molecule type" value="Genomic_DNA"/>
</dbReference>
<dbReference type="InterPro" id="IPR052028">
    <property type="entry name" value="HipA_Ser/Thr_kinase"/>
</dbReference>